<feature type="transmembrane region" description="Helical" evidence="2">
    <location>
        <begin position="249"/>
        <end position="268"/>
    </location>
</feature>
<reference evidence="4" key="2">
    <citation type="journal article" date="2014" name="ISME J.">
        <title>Microbial stratification in low pH oxic and suboxic macroscopic growths along an acid mine drainage.</title>
        <authorList>
            <person name="Mendez-Garcia C."/>
            <person name="Mesa V."/>
            <person name="Sprenger R.R."/>
            <person name="Richter M."/>
            <person name="Diez M.S."/>
            <person name="Solano J."/>
            <person name="Bargiela R."/>
            <person name="Golyshina O.V."/>
            <person name="Manteca A."/>
            <person name="Ramos J.L."/>
            <person name="Gallego J.R."/>
            <person name="Llorente I."/>
            <person name="Martins Dos Santos V.A."/>
            <person name="Jensen O.N."/>
            <person name="Pelaez A.I."/>
            <person name="Sanchez J."/>
            <person name="Ferrer M."/>
        </authorList>
    </citation>
    <scope>NUCLEOTIDE SEQUENCE</scope>
</reference>
<dbReference type="Pfam" id="PF02517">
    <property type="entry name" value="Rce1-like"/>
    <property type="match status" value="1"/>
</dbReference>
<protein>
    <submittedName>
        <fullName evidence="4">Abortive infection protein</fullName>
    </submittedName>
</protein>
<dbReference type="AlphaFoldDB" id="T0ZNL1"/>
<feature type="transmembrane region" description="Helical" evidence="2">
    <location>
        <begin position="197"/>
        <end position="215"/>
    </location>
</feature>
<dbReference type="PANTHER" id="PTHR36435">
    <property type="entry name" value="SLR1288 PROTEIN"/>
    <property type="match status" value="1"/>
</dbReference>
<dbReference type="PANTHER" id="PTHR36435:SF1">
    <property type="entry name" value="CAAX AMINO TERMINAL PROTEASE FAMILY PROTEIN"/>
    <property type="match status" value="1"/>
</dbReference>
<feature type="transmembrane region" description="Helical" evidence="2">
    <location>
        <begin position="47"/>
        <end position="68"/>
    </location>
</feature>
<keyword evidence="2" id="KW-1133">Transmembrane helix</keyword>
<feature type="transmembrane region" description="Helical" evidence="2">
    <location>
        <begin position="119"/>
        <end position="141"/>
    </location>
</feature>
<keyword evidence="2" id="KW-0472">Membrane</keyword>
<dbReference type="GO" id="GO:0004175">
    <property type="term" value="F:endopeptidase activity"/>
    <property type="evidence" value="ECO:0007669"/>
    <property type="project" value="UniProtKB-ARBA"/>
</dbReference>
<evidence type="ECO:0000256" key="1">
    <source>
        <dbReference type="SAM" id="MobiDB-lite"/>
    </source>
</evidence>
<evidence type="ECO:0000256" key="2">
    <source>
        <dbReference type="SAM" id="Phobius"/>
    </source>
</evidence>
<sequence>MTAKQSSTKKSASRKRRSAVPNPSTRHASSQRTDKNLDKPAPAALRYFFYIGLIALILLTLFVIPGIFDAKFAHYQAIYPQLANVSVTSMSGFCNSYYSKNTSPIGNAASALCGSYTSALANSSIALSLIFPFIVFAYLMLKGKGLKRIISELGLSKKKLTYQYVAIGVLLFFLFFGIEFLMGAIETLTHVYISSNVTEYLSNLPFYFYVFVFLVAPIDEEILFRGFMVPRLGIVLSAVIFGVLHYVSYFSYIELIAAFAFGLAAGYIFKKTNSLYPSIVGHMLFDFSTIFLLFFL</sequence>
<dbReference type="GO" id="GO:0080120">
    <property type="term" value="P:CAAX-box protein maturation"/>
    <property type="evidence" value="ECO:0007669"/>
    <property type="project" value="UniProtKB-ARBA"/>
</dbReference>
<feature type="transmembrane region" description="Helical" evidence="2">
    <location>
        <begin position="222"/>
        <end position="243"/>
    </location>
</feature>
<reference evidence="4" key="1">
    <citation type="submission" date="2013-08" db="EMBL/GenBank/DDBJ databases">
        <authorList>
            <person name="Mendez C."/>
            <person name="Richter M."/>
            <person name="Ferrer M."/>
            <person name="Sanchez J."/>
        </authorList>
    </citation>
    <scope>NUCLEOTIDE SEQUENCE</scope>
</reference>
<evidence type="ECO:0000259" key="3">
    <source>
        <dbReference type="Pfam" id="PF02517"/>
    </source>
</evidence>
<dbReference type="EMBL" id="AUZZ01006463">
    <property type="protein sequence ID" value="EQD46258.1"/>
    <property type="molecule type" value="Genomic_DNA"/>
</dbReference>
<dbReference type="InterPro" id="IPR003675">
    <property type="entry name" value="Rce1/LyrA-like_dom"/>
</dbReference>
<feature type="region of interest" description="Disordered" evidence="1">
    <location>
        <begin position="1"/>
        <end position="37"/>
    </location>
</feature>
<gene>
    <name evidence="4" type="ORF">B2A_08957</name>
</gene>
<evidence type="ECO:0000313" key="4">
    <source>
        <dbReference type="EMBL" id="EQD46258.1"/>
    </source>
</evidence>
<feature type="transmembrane region" description="Helical" evidence="2">
    <location>
        <begin position="275"/>
        <end position="295"/>
    </location>
</feature>
<keyword evidence="2" id="KW-0812">Transmembrane</keyword>
<feature type="transmembrane region" description="Helical" evidence="2">
    <location>
        <begin position="162"/>
        <end position="185"/>
    </location>
</feature>
<name>T0ZNL1_9ZZZZ</name>
<comment type="caution">
    <text evidence="4">The sequence shown here is derived from an EMBL/GenBank/DDBJ whole genome shotgun (WGS) entry which is preliminary data.</text>
</comment>
<accession>T0ZNL1</accession>
<organism evidence="4">
    <name type="scientific">mine drainage metagenome</name>
    <dbReference type="NCBI Taxonomy" id="410659"/>
    <lineage>
        <taxon>unclassified sequences</taxon>
        <taxon>metagenomes</taxon>
        <taxon>ecological metagenomes</taxon>
    </lineage>
</organism>
<dbReference type="InterPro" id="IPR052710">
    <property type="entry name" value="CAAX_protease"/>
</dbReference>
<proteinExistence type="predicted"/>
<feature type="compositionally biased region" description="Low complexity" evidence="1">
    <location>
        <begin position="1"/>
        <end position="10"/>
    </location>
</feature>
<feature type="compositionally biased region" description="Polar residues" evidence="1">
    <location>
        <begin position="21"/>
        <end position="31"/>
    </location>
</feature>
<feature type="domain" description="CAAX prenyl protease 2/Lysostaphin resistance protein A-like" evidence="3">
    <location>
        <begin position="205"/>
        <end position="287"/>
    </location>
</feature>